<protein>
    <recommendedName>
        <fullName evidence="8">Crp/Fnr family transcriptional regulator</fullName>
    </recommendedName>
</protein>
<comment type="caution">
    <text evidence="6">The sequence shown here is derived from an EMBL/GenBank/DDBJ whole genome shotgun (WGS) entry which is preliminary data.</text>
</comment>
<dbReference type="PROSITE" id="PS51063">
    <property type="entry name" value="HTH_CRP_2"/>
    <property type="match status" value="1"/>
</dbReference>
<dbReference type="SUPFAM" id="SSF46785">
    <property type="entry name" value="Winged helix' DNA-binding domain"/>
    <property type="match status" value="1"/>
</dbReference>
<keyword evidence="3" id="KW-0804">Transcription</keyword>
<dbReference type="GO" id="GO:0005829">
    <property type="term" value="C:cytosol"/>
    <property type="evidence" value="ECO:0007669"/>
    <property type="project" value="TreeGrafter"/>
</dbReference>
<dbReference type="PANTHER" id="PTHR24567">
    <property type="entry name" value="CRP FAMILY TRANSCRIPTIONAL REGULATORY PROTEIN"/>
    <property type="match status" value="1"/>
</dbReference>
<dbReference type="GO" id="GO:0003700">
    <property type="term" value="F:DNA-binding transcription factor activity"/>
    <property type="evidence" value="ECO:0007669"/>
    <property type="project" value="TreeGrafter"/>
</dbReference>
<dbReference type="InterPro" id="IPR000595">
    <property type="entry name" value="cNMP-bd_dom"/>
</dbReference>
<dbReference type="OrthoDB" id="3525895at2"/>
<evidence type="ECO:0000259" key="5">
    <source>
        <dbReference type="PROSITE" id="PS51063"/>
    </source>
</evidence>
<dbReference type="InterPro" id="IPR050397">
    <property type="entry name" value="Env_Response_Regulators"/>
</dbReference>
<feature type="domain" description="HTH crp-type" evidence="5">
    <location>
        <begin position="152"/>
        <end position="225"/>
    </location>
</feature>
<accession>A0A2S6NM29</accession>
<dbReference type="SUPFAM" id="SSF51206">
    <property type="entry name" value="cAMP-binding domain-like"/>
    <property type="match status" value="1"/>
</dbReference>
<dbReference type="SMART" id="SM00100">
    <property type="entry name" value="cNMP"/>
    <property type="match status" value="1"/>
</dbReference>
<dbReference type="Gene3D" id="1.10.10.10">
    <property type="entry name" value="Winged helix-like DNA-binding domain superfamily/Winged helix DNA-binding domain"/>
    <property type="match status" value="1"/>
</dbReference>
<dbReference type="GO" id="GO:0003677">
    <property type="term" value="F:DNA binding"/>
    <property type="evidence" value="ECO:0007669"/>
    <property type="project" value="UniProtKB-KW"/>
</dbReference>
<evidence type="ECO:0000259" key="4">
    <source>
        <dbReference type="PROSITE" id="PS50042"/>
    </source>
</evidence>
<dbReference type="CDD" id="cd00038">
    <property type="entry name" value="CAP_ED"/>
    <property type="match status" value="1"/>
</dbReference>
<dbReference type="PANTHER" id="PTHR24567:SF74">
    <property type="entry name" value="HTH-TYPE TRANSCRIPTIONAL REGULATOR ARCR"/>
    <property type="match status" value="1"/>
</dbReference>
<gene>
    <name evidence="6" type="ORF">CCS01_04495</name>
</gene>
<dbReference type="InterPro" id="IPR036390">
    <property type="entry name" value="WH_DNA-bd_sf"/>
</dbReference>
<evidence type="ECO:0008006" key="8">
    <source>
        <dbReference type="Google" id="ProtNLM"/>
    </source>
</evidence>
<keyword evidence="2" id="KW-0238">DNA-binding</keyword>
<proteinExistence type="predicted"/>
<keyword evidence="7" id="KW-1185">Reference proteome</keyword>
<evidence type="ECO:0000256" key="2">
    <source>
        <dbReference type="ARBA" id="ARBA00023125"/>
    </source>
</evidence>
<organism evidence="6 7">
    <name type="scientific">Rhodopila globiformis</name>
    <name type="common">Rhodopseudomonas globiformis</name>
    <dbReference type="NCBI Taxonomy" id="1071"/>
    <lineage>
        <taxon>Bacteria</taxon>
        <taxon>Pseudomonadati</taxon>
        <taxon>Pseudomonadota</taxon>
        <taxon>Alphaproteobacteria</taxon>
        <taxon>Acetobacterales</taxon>
        <taxon>Acetobacteraceae</taxon>
        <taxon>Rhodopila</taxon>
    </lineage>
</organism>
<dbReference type="Gene3D" id="2.60.120.10">
    <property type="entry name" value="Jelly Rolls"/>
    <property type="match status" value="1"/>
</dbReference>
<evidence type="ECO:0000313" key="7">
    <source>
        <dbReference type="Proteomes" id="UP000239724"/>
    </source>
</evidence>
<dbReference type="Pfam" id="PF00027">
    <property type="entry name" value="cNMP_binding"/>
    <property type="match status" value="1"/>
</dbReference>
<dbReference type="Pfam" id="PF13545">
    <property type="entry name" value="HTH_Crp_2"/>
    <property type="match status" value="1"/>
</dbReference>
<dbReference type="AlphaFoldDB" id="A0A2S6NM29"/>
<dbReference type="SMART" id="SM00419">
    <property type="entry name" value="HTH_CRP"/>
    <property type="match status" value="1"/>
</dbReference>
<evidence type="ECO:0000256" key="3">
    <source>
        <dbReference type="ARBA" id="ARBA00023163"/>
    </source>
</evidence>
<reference evidence="6 7" key="1">
    <citation type="journal article" date="2018" name="Arch. Microbiol.">
        <title>New insights into the metabolic potential of the phototrophic purple bacterium Rhodopila globiformis DSM 161(T) from its draft genome sequence and evidence for a vanadium-dependent nitrogenase.</title>
        <authorList>
            <person name="Imhoff J.F."/>
            <person name="Rahn T."/>
            <person name="Kunzel S."/>
            <person name="Neulinger S.C."/>
        </authorList>
    </citation>
    <scope>NUCLEOTIDE SEQUENCE [LARGE SCALE GENOMIC DNA]</scope>
    <source>
        <strain evidence="6 7">DSM 161</strain>
    </source>
</reference>
<dbReference type="InterPro" id="IPR012318">
    <property type="entry name" value="HTH_CRP"/>
</dbReference>
<keyword evidence="1" id="KW-0805">Transcription regulation</keyword>
<dbReference type="EMBL" id="NHRY01000054">
    <property type="protein sequence ID" value="PPQ36792.1"/>
    <property type="molecule type" value="Genomic_DNA"/>
</dbReference>
<dbReference type="InterPro" id="IPR014710">
    <property type="entry name" value="RmlC-like_jellyroll"/>
</dbReference>
<evidence type="ECO:0000313" key="6">
    <source>
        <dbReference type="EMBL" id="PPQ36792.1"/>
    </source>
</evidence>
<dbReference type="InterPro" id="IPR036388">
    <property type="entry name" value="WH-like_DNA-bd_sf"/>
</dbReference>
<evidence type="ECO:0000256" key="1">
    <source>
        <dbReference type="ARBA" id="ARBA00023015"/>
    </source>
</evidence>
<sequence>MKTIDVNARRAALARTQIFQALQPADIDLILARATVRRVTRGTAVLRRGDPGSGMVVIMSGRVRVSVISEDGKEVTLTVLGAGEVLGEMSLLDGEPCSADVTAQEDCVLLVIERSQFLALLRGNSALCLHLMTLLTRRLRRANAALEDMALLDLPARLGRLLARLASDYGVPVRAGTRIEVKLSQKDLSTLVGASREKVNRQIRQWEDDGVLAKDSGRMVVVNAQALAPLH</sequence>
<dbReference type="RefSeq" id="WP_104517647.1">
    <property type="nucleotide sequence ID" value="NZ_NHRY01000054.1"/>
</dbReference>
<dbReference type="PROSITE" id="PS50042">
    <property type="entry name" value="CNMP_BINDING_3"/>
    <property type="match status" value="1"/>
</dbReference>
<feature type="domain" description="Cyclic nucleotide-binding" evidence="4">
    <location>
        <begin position="18"/>
        <end position="138"/>
    </location>
</feature>
<dbReference type="InterPro" id="IPR018490">
    <property type="entry name" value="cNMP-bd_dom_sf"/>
</dbReference>
<dbReference type="Proteomes" id="UP000239724">
    <property type="component" value="Unassembled WGS sequence"/>
</dbReference>
<name>A0A2S6NM29_RHOGL</name>